<evidence type="ECO:0000313" key="6">
    <source>
        <dbReference type="EnsemblMetazoa" id="XP_014255767.1"/>
    </source>
</evidence>
<keyword evidence="7" id="KW-1185">Reference proteome</keyword>
<dbReference type="PANTHER" id="PTHR13271">
    <property type="entry name" value="UNCHARACTERIZED PUTATIVE METHYLTRANSFERASE"/>
    <property type="match status" value="1"/>
</dbReference>
<evidence type="ECO:0000256" key="2">
    <source>
        <dbReference type="ARBA" id="ARBA00022679"/>
    </source>
</evidence>
<sequence>MGKKAQVKQQKSKESEMNKGKEANLDLSKQKRNELNRLIDKLLKVSSIIVGTGKIRDSHVEMEKLLEKIVEIENEVNVGFPSRNRATMKSLTDWMLENGSKIDGVEICEFEGYDYGLRSLKDINQNDLMISVPRKLMMTTEFARKSELEYLMQNDALLAHMPSMSLALFLLLEKFRGNSFWEPYLNSLPSSYNTVMYFTLDELDALKGSPTYEPALKQCQNIARQYGYLYSLFYNSNDAASAILRKVFTYEQYSFSSIKRSSSVEQLQARPLA</sequence>
<dbReference type="OrthoDB" id="441812at2759"/>
<dbReference type="InterPro" id="IPR025785">
    <property type="entry name" value="SETD3"/>
</dbReference>
<name>A0A8I6S2P8_CIMLE</name>
<dbReference type="Gene3D" id="3.90.1410.10">
    <property type="entry name" value="set domain protein methyltransferase, domain 1"/>
    <property type="match status" value="1"/>
</dbReference>
<keyword evidence="2 4" id="KW-0808">Transferase</keyword>
<dbReference type="InterPro" id="IPR046341">
    <property type="entry name" value="SET_dom_sf"/>
</dbReference>
<accession>A0A8I6S2P8</accession>
<reference evidence="6" key="1">
    <citation type="submission" date="2022-01" db="UniProtKB">
        <authorList>
            <consortium name="EnsemblMetazoa"/>
        </authorList>
    </citation>
    <scope>IDENTIFICATION</scope>
</reference>
<dbReference type="SUPFAM" id="SSF82199">
    <property type="entry name" value="SET domain"/>
    <property type="match status" value="1"/>
</dbReference>
<organism evidence="6 7">
    <name type="scientific">Cimex lectularius</name>
    <name type="common">Bed bug</name>
    <name type="synonym">Acanthia lectularia</name>
    <dbReference type="NCBI Taxonomy" id="79782"/>
    <lineage>
        <taxon>Eukaryota</taxon>
        <taxon>Metazoa</taxon>
        <taxon>Ecdysozoa</taxon>
        <taxon>Arthropoda</taxon>
        <taxon>Hexapoda</taxon>
        <taxon>Insecta</taxon>
        <taxon>Pterygota</taxon>
        <taxon>Neoptera</taxon>
        <taxon>Paraneoptera</taxon>
        <taxon>Hemiptera</taxon>
        <taxon>Heteroptera</taxon>
        <taxon>Panheteroptera</taxon>
        <taxon>Cimicomorpha</taxon>
        <taxon>Cimicidae</taxon>
        <taxon>Cimex</taxon>
    </lineage>
</organism>
<evidence type="ECO:0000313" key="7">
    <source>
        <dbReference type="Proteomes" id="UP000494040"/>
    </source>
</evidence>
<dbReference type="KEGG" id="clec:106670182"/>
<dbReference type="InterPro" id="IPR050600">
    <property type="entry name" value="SETD3_SETD6_MTase"/>
</dbReference>
<evidence type="ECO:0000256" key="5">
    <source>
        <dbReference type="SAM" id="MobiDB-lite"/>
    </source>
</evidence>
<dbReference type="PANTHER" id="PTHR13271:SF47">
    <property type="entry name" value="ACTIN-HISTIDINE N-METHYLTRANSFERASE"/>
    <property type="match status" value="1"/>
</dbReference>
<dbReference type="EnsemblMetazoa" id="XM_014400281.2">
    <property type="protein sequence ID" value="XP_014255767.1"/>
    <property type="gene ID" value="LOC106670182"/>
</dbReference>
<dbReference type="GO" id="GO:0016279">
    <property type="term" value="F:protein-lysine N-methyltransferase activity"/>
    <property type="evidence" value="ECO:0007669"/>
    <property type="project" value="TreeGrafter"/>
</dbReference>
<dbReference type="PROSITE" id="PS51565">
    <property type="entry name" value="SAM_MT85_SETD3"/>
    <property type="match status" value="1"/>
</dbReference>
<proteinExistence type="inferred from homology"/>
<evidence type="ECO:0000256" key="1">
    <source>
        <dbReference type="ARBA" id="ARBA00022603"/>
    </source>
</evidence>
<dbReference type="AlphaFoldDB" id="A0A8I6S2P8"/>
<evidence type="ECO:0000256" key="4">
    <source>
        <dbReference type="PROSITE-ProRule" id="PRU00898"/>
    </source>
</evidence>
<feature type="region of interest" description="Disordered" evidence="5">
    <location>
        <begin position="1"/>
        <end position="27"/>
    </location>
</feature>
<dbReference type="OMA" id="HNILLAY"/>
<dbReference type="GO" id="GO:0032259">
    <property type="term" value="P:methylation"/>
    <property type="evidence" value="ECO:0007669"/>
    <property type="project" value="UniProtKB-KW"/>
</dbReference>
<feature type="compositionally biased region" description="Basic and acidic residues" evidence="5">
    <location>
        <begin position="11"/>
        <end position="27"/>
    </location>
</feature>
<protein>
    <recommendedName>
        <fullName evidence="4">protein-histidine N-methyltransferase</fullName>
        <ecNumber evidence="4">2.1.1.85</ecNumber>
    </recommendedName>
</protein>
<comment type="catalytic activity">
    <reaction evidence="4">
        <text>L-histidyl-[protein] + S-adenosyl-L-methionine = N(tele)-methyl-L-histidyl-[protein] + S-adenosyl-L-homocysteine + H(+)</text>
        <dbReference type="Rhea" id="RHEA:19369"/>
        <dbReference type="Rhea" id="RHEA-COMP:9745"/>
        <dbReference type="Rhea" id="RHEA-COMP:11600"/>
        <dbReference type="ChEBI" id="CHEBI:15378"/>
        <dbReference type="ChEBI" id="CHEBI:16367"/>
        <dbReference type="ChEBI" id="CHEBI:29979"/>
        <dbReference type="ChEBI" id="CHEBI:57856"/>
        <dbReference type="ChEBI" id="CHEBI:59789"/>
        <dbReference type="EC" id="2.1.1.85"/>
    </reaction>
</comment>
<dbReference type="Proteomes" id="UP000494040">
    <property type="component" value="Unassembled WGS sequence"/>
</dbReference>
<dbReference type="GO" id="GO:0018064">
    <property type="term" value="F:protein-L-histidine N-tele-methyltransferase activity"/>
    <property type="evidence" value="ECO:0007669"/>
    <property type="project" value="UniProtKB-EC"/>
</dbReference>
<dbReference type="RefSeq" id="XP_014255767.1">
    <property type="nucleotide sequence ID" value="XM_014400281.2"/>
</dbReference>
<evidence type="ECO:0000256" key="3">
    <source>
        <dbReference type="ARBA" id="ARBA00022691"/>
    </source>
</evidence>
<comment type="similarity">
    <text evidence="4">Belongs to the class V-like SAM-binding methyltransferase superfamily. SETD3 actin-histidine methyltransferase family.</text>
</comment>
<keyword evidence="1 4" id="KW-0489">Methyltransferase</keyword>
<keyword evidence="3 4" id="KW-0949">S-adenosyl-L-methionine</keyword>
<dbReference type="EC" id="2.1.1.85" evidence="4"/>
<dbReference type="GeneID" id="106670182"/>